<accession>A0A523XL39</accession>
<keyword evidence="5" id="KW-0408">Iron</keyword>
<dbReference type="Gene3D" id="3.20.20.70">
    <property type="entry name" value="Aldolase class I"/>
    <property type="match status" value="1"/>
</dbReference>
<dbReference type="AlphaFoldDB" id="A0A523XL39"/>
<evidence type="ECO:0000259" key="7">
    <source>
        <dbReference type="PROSITE" id="PS50903"/>
    </source>
</evidence>
<evidence type="ECO:0000256" key="2">
    <source>
        <dbReference type="ARBA" id="ARBA00022448"/>
    </source>
</evidence>
<feature type="domain" description="Rubredoxin-like" evidence="7">
    <location>
        <begin position="1"/>
        <end position="53"/>
    </location>
</feature>
<dbReference type="InterPro" id="IPR013785">
    <property type="entry name" value="Aldolase_TIM"/>
</dbReference>
<keyword evidence="3" id="KW-0479">Metal-binding</keyword>
<dbReference type="SUPFAM" id="SSF51395">
    <property type="entry name" value="FMN-linked oxidoreductases"/>
    <property type="match status" value="1"/>
</dbReference>
<reference evidence="8 9" key="1">
    <citation type="submission" date="2019-03" db="EMBL/GenBank/DDBJ databases">
        <title>Metabolic potential of uncultured bacteria and archaea associated with petroleum seepage in deep-sea sediments.</title>
        <authorList>
            <person name="Dong X."/>
            <person name="Hubert C."/>
        </authorList>
    </citation>
    <scope>NUCLEOTIDE SEQUENCE [LARGE SCALE GENOMIC DNA]</scope>
    <source>
        <strain evidence="8">E29_bin36</strain>
    </source>
</reference>
<dbReference type="GO" id="GO:0015930">
    <property type="term" value="F:glutamate synthase activity"/>
    <property type="evidence" value="ECO:0007669"/>
    <property type="project" value="InterPro"/>
</dbReference>
<proteinExistence type="inferred from homology"/>
<evidence type="ECO:0000256" key="5">
    <source>
        <dbReference type="ARBA" id="ARBA00023004"/>
    </source>
</evidence>
<dbReference type="Proteomes" id="UP000315534">
    <property type="component" value="Unassembled WGS sequence"/>
</dbReference>
<dbReference type="InterPro" id="IPR024188">
    <property type="entry name" value="GltB"/>
</dbReference>
<dbReference type="PANTHER" id="PTHR43819:SF1">
    <property type="entry name" value="ARCHAEAL-TYPE GLUTAMATE SYNTHASE [NADPH]"/>
    <property type="match status" value="1"/>
</dbReference>
<protein>
    <submittedName>
        <fullName evidence="8">Glutamate synthase</fullName>
    </submittedName>
</protein>
<dbReference type="InterPro" id="IPR024935">
    <property type="entry name" value="Rubredoxin_dom"/>
</dbReference>
<dbReference type="Pfam" id="PF00301">
    <property type="entry name" value="Rubredoxin"/>
    <property type="match status" value="1"/>
</dbReference>
<keyword evidence="4" id="KW-0249">Electron transport</keyword>
<evidence type="ECO:0000313" key="9">
    <source>
        <dbReference type="Proteomes" id="UP000315534"/>
    </source>
</evidence>
<dbReference type="PROSITE" id="PS50903">
    <property type="entry name" value="RUBREDOXIN_LIKE"/>
    <property type="match status" value="1"/>
</dbReference>
<sequence length="495" mass="54438">MAKYRCSVCNVFEYDETRGDSRTKIRPGTRPEDFPDDWRCPICDSDRTHLKVVRRETKLTTSERTVKCPVCGAEHKITIEHPGETEINGYLGEWSRESDEVEKHMADIHRIAATGESIIEPMRTTEDVISWDDILIKGAQLARFPLNKDEPVSTRTVIGPKAKHPLVIETPIYVTHMSFGALSREMKVALAKGSASVKTAMCSGEGGILKESMDSAYKYIFEYVPNKYSVTDGNLKKVDAIEIKIGQSAKPGMGGHLPAEKVTAEIAKIRGFPEGRDIISPARFEGIRSKDDLRKTVDWLREKSDGKPIGIKFAAGSIEEDLEVALDAGPDFITIDGRPGATAAAPKFVKRATSIPTLFALHRARKLFDRKRVEDTSLVITGGLRISSDFAKALALGADAVAIRTAALMACACQQYRICDTGKCPVGVTTQNLELSSRLRTRISAKMLQNFLATSTRELQDFARLTGNADVHGMSIGDLCTTNLEISVHTDIAHV</sequence>
<dbReference type="PANTHER" id="PTHR43819">
    <property type="entry name" value="ARCHAEAL-TYPE GLUTAMATE SYNTHASE [NADPH]"/>
    <property type="match status" value="1"/>
</dbReference>
<dbReference type="EMBL" id="SOIP01000379">
    <property type="protein sequence ID" value="TET80000.1"/>
    <property type="molecule type" value="Genomic_DNA"/>
</dbReference>
<evidence type="ECO:0000256" key="3">
    <source>
        <dbReference type="ARBA" id="ARBA00022723"/>
    </source>
</evidence>
<gene>
    <name evidence="8" type="ORF">E3J38_06450</name>
</gene>
<dbReference type="CDD" id="cd00730">
    <property type="entry name" value="rubredoxin"/>
    <property type="match status" value="1"/>
</dbReference>
<dbReference type="CDD" id="cd02808">
    <property type="entry name" value="GltS_FMN"/>
    <property type="match status" value="1"/>
</dbReference>
<dbReference type="GO" id="GO:0006537">
    <property type="term" value="P:glutamate biosynthetic process"/>
    <property type="evidence" value="ECO:0007669"/>
    <property type="project" value="InterPro"/>
</dbReference>
<keyword evidence="2" id="KW-0813">Transport</keyword>
<name>A0A523XL39_UNCT6</name>
<dbReference type="Pfam" id="PF01645">
    <property type="entry name" value="Glu_synthase"/>
    <property type="match status" value="1"/>
</dbReference>
<evidence type="ECO:0000256" key="4">
    <source>
        <dbReference type="ARBA" id="ARBA00022982"/>
    </source>
</evidence>
<dbReference type="Gene3D" id="2.20.28.10">
    <property type="match status" value="1"/>
</dbReference>
<evidence type="ECO:0000313" key="8">
    <source>
        <dbReference type="EMBL" id="TET80000.1"/>
    </source>
</evidence>
<dbReference type="SUPFAM" id="SSF57802">
    <property type="entry name" value="Rubredoxin-like"/>
    <property type="match status" value="1"/>
</dbReference>
<evidence type="ECO:0000256" key="1">
    <source>
        <dbReference type="ARBA" id="ARBA00009716"/>
    </source>
</evidence>
<dbReference type="InterPro" id="IPR024934">
    <property type="entry name" value="Rubredoxin-like_dom"/>
</dbReference>
<comment type="caution">
    <text evidence="8">The sequence shown here is derived from an EMBL/GenBank/DDBJ whole genome shotgun (WGS) entry which is preliminary data.</text>
</comment>
<comment type="similarity">
    <text evidence="1 6">Belongs to the glutamate synthase family.</text>
</comment>
<evidence type="ECO:0000256" key="6">
    <source>
        <dbReference type="PIRNR" id="PIRNR006429"/>
    </source>
</evidence>
<dbReference type="GO" id="GO:0005506">
    <property type="term" value="F:iron ion binding"/>
    <property type="evidence" value="ECO:0007669"/>
    <property type="project" value="InterPro"/>
</dbReference>
<organism evidence="8 9">
    <name type="scientific">candidate division TA06 bacterium</name>
    <dbReference type="NCBI Taxonomy" id="2250710"/>
    <lineage>
        <taxon>Bacteria</taxon>
        <taxon>Bacteria division TA06</taxon>
    </lineage>
</organism>
<dbReference type="PIRSF" id="PIRSF006429">
    <property type="entry name" value="GOGAT_lg_2"/>
    <property type="match status" value="1"/>
</dbReference>
<dbReference type="InterPro" id="IPR002932">
    <property type="entry name" value="Glu_synthdom"/>
</dbReference>